<reference evidence="5" key="1">
    <citation type="submission" date="2021-12" db="EMBL/GenBank/DDBJ databases">
        <title>Prjna785345.</title>
        <authorList>
            <person name="Rujirawat T."/>
            <person name="Krajaejun T."/>
        </authorList>
    </citation>
    <scope>NUCLEOTIDE SEQUENCE</scope>
    <source>
        <strain evidence="5">Pi057C3</strain>
    </source>
</reference>
<name>A0AAD5MCI2_PYTIN</name>
<feature type="region of interest" description="Disordered" evidence="2">
    <location>
        <begin position="1765"/>
        <end position="1850"/>
    </location>
</feature>
<feature type="region of interest" description="Disordered" evidence="2">
    <location>
        <begin position="748"/>
        <end position="771"/>
    </location>
</feature>
<proteinExistence type="inferred from homology"/>
<evidence type="ECO:0000256" key="1">
    <source>
        <dbReference type="ARBA" id="ARBA00006290"/>
    </source>
</evidence>
<feature type="compositionally biased region" description="Low complexity" evidence="2">
    <location>
        <begin position="760"/>
        <end position="769"/>
    </location>
</feature>
<evidence type="ECO:0000259" key="4">
    <source>
        <dbReference type="PROSITE" id="PS51444"/>
    </source>
</evidence>
<keyword evidence="6" id="KW-1185">Reference proteome</keyword>
<organism evidence="5 6">
    <name type="scientific">Pythium insidiosum</name>
    <name type="common">Pythiosis disease agent</name>
    <dbReference type="NCBI Taxonomy" id="114742"/>
    <lineage>
        <taxon>Eukaryota</taxon>
        <taxon>Sar</taxon>
        <taxon>Stramenopiles</taxon>
        <taxon>Oomycota</taxon>
        <taxon>Peronosporomycetes</taxon>
        <taxon>Pythiales</taxon>
        <taxon>Pythiaceae</taxon>
        <taxon>Pythium</taxon>
    </lineage>
</organism>
<dbReference type="SUPFAM" id="SSF48371">
    <property type="entry name" value="ARM repeat"/>
    <property type="match status" value="1"/>
</dbReference>
<dbReference type="SMART" id="SM00498">
    <property type="entry name" value="FH2"/>
    <property type="match status" value="1"/>
</dbReference>
<feature type="domain" description="GBD/FH3" evidence="3">
    <location>
        <begin position="21"/>
        <end position="413"/>
    </location>
</feature>
<feature type="domain" description="FH2" evidence="4">
    <location>
        <begin position="1234"/>
        <end position="1679"/>
    </location>
</feature>
<dbReference type="Proteomes" id="UP001209570">
    <property type="component" value="Unassembled WGS sequence"/>
</dbReference>
<feature type="region of interest" description="Disordered" evidence="2">
    <location>
        <begin position="1659"/>
        <end position="1733"/>
    </location>
</feature>
<feature type="region of interest" description="Disordered" evidence="2">
    <location>
        <begin position="498"/>
        <end position="517"/>
    </location>
</feature>
<feature type="region of interest" description="Disordered" evidence="2">
    <location>
        <begin position="946"/>
        <end position="980"/>
    </location>
</feature>
<feature type="compositionally biased region" description="Pro residues" evidence="2">
    <location>
        <begin position="350"/>
        <end position="359"/>
    </location>
</feature>
<feature type="compositionally biased region" description="Basic and acidic residues" evidence="2">
    <location>
        <begin position="1805"/>
        <end position="1817"/>
    </location>
</feature>
<feature type="compositionally biased region" description="Low complexity" evidence="2">
    <location>
        <begin position="1022"/>
        <end position="1041"/>
    </location>
</feature>
<feature type="region of interest" description="Disordered" evidence="2">
    <location>
        <begin position="1014"/>
        <end position="1046"/>
    </location>
</feature>
<feature type="compositionally biased region" description="Basic and acidic residues" evidence="2">
    <location>
        <begin position="589"/>
        <end position="602"/>
    </location>
</feature>
<feature type="compositionally biased region" description="Pro residues" evidence="2">
    <location>
        <begin position="826"/>
        <end position="843"/>
    </location>
</feature>
<dbReference type="InterPro" id="IPR014768">
    <property type="entry name" value="GBD/FH3_dom"/>
</dbReference>
<feature type="compositionally biased region" description="Basic and acidic residues" evidence="2">
    <location>
        <begin position="1867"/>
        <end position="1878"/>
    </location>
</feature>
<dbReference type="SMART" id="SM01139">
    <property type="entry name" value="Drf_FH3"/>
    <property type="match status" value="1"/>
</dbReference>
<dbReference type="Gene3D" id="1.20.58.2220">
    <property type="entry name" value="Formin, FH2 domain"/>
    <property type="match status" value="1"/>
</dbReference>
<feature type="compositionally biased region" description="Low complexity" evidence="2">
    <location>
        <begin position="1159"/>
        <end position="1168"/>
    </location>
</feature>
<dbReference type="GO" id="GO:0006887">
    <property type="term" value="P:exocytosis"/>
    <property type="evidence" value="ECO:0007669"/>
    <property type="project" value="TreeGrafter"/>
</dbReference>
<evidence type="ECO:0000256" key="2">
    <source>
        <dbReference type="SAM" id="MobiDB-lite"/>
    </source>
</evidence>
<dbReference type="InterPro" id="IPR019309">
    <property type="entry name" value="WASHC3"/>
</dbReference>
<feature type="compositionally biased region" description="Low complexity" evidence="2">
    <location>
        <begin position="952"/>
        <end position="975"/>
    </location>
</feature>
<dbReference type="InterPro" id="IPR015425">
    <property type="entry name" value="FH2_Formin"/>
</dbReference>
<dbReference type="Pfam" id="PF06371">
    <property type="entry name" value="Drf_GBD"/>
    <property type="match status" value="1"/>
</dbReference>
<dbReference type="EMBL" id="JAKCXM010000095">
    <property type="protein sequence ID" value="KAJ0402772.1"/>
    <property type="molecule type" value="Genomic_DNA"/>
</dbReference>
<feature type="compositionally biased region" description="Basic and acidic residues" evidence="2">
    <location>
        <begin position="1659"/>
        <end position="1671"/>
    </location>
</feature>
<feature type="region of interest" description="Disordered" evidence="2">
    <location>
        <begin position="381"/>
        <end position="439"/>
    </location>
</feature>
<feature type="compositionally biased region" description="Basic and acidic residues" evidence="2">
    <location>
        <begin position="909"/>
        <end position="918"/>
    </location>
</feature>
<dbReference type="PANTHER" id="PTHR13015:SF0">
    <property type="entry name" value="WASH COMPLEX SUBUNIT 3"/>
    <property type="match status" value="1"/>
</dbReference>
<dbReference type="InterPro" id="IPR010473">
    <property type="entry name" value="GTPase-bd"/>
</dbReference>
<dbReference type="GO" id="GO:0003779">
    <property type="term" value="F:actin binding"/>
    <property type="evidence" value="ECO:0007669"/>
    <property type="project" value="InterPro"/>
</dbReference>
<feature type="region of interest" description="Disordered" evidence="2">
    <location>
        <begin position="1867"/>
        <end position="1898"/>
    </location>
</feature>
<feature type="compositionally biased region" description="Polar residues" evidence="2">
    <location>
        <begin position="1710"/>
        <end position="1722"/>
    </location>
</feature>
<dbReference type="InterPro" id="IPR011989">
    <property type="entry name" value="ARM-like"/>
</dbReference>
<dbReference type="InterPro" id="IPR010472">
    <property type="entry name" value="FH3_dom"/>
</dbReference>
<dbReference type="Gene3D" id="1.25.10.10">
    <property type="entry name" value="Leucine-rich Repeat Variant"/>
    <property type="match status" value="1"/>
</dbReference>
<feature type="compositionally biased region" description="Low complexity" evidence="2">
    <location>
        <begin position="505"/>
        <end position="516"/>
    </location>
</feature>
<evidence type="ECO:0000259" key="3">
    <source>
        <dbReference type="PROSITE" id="PS51232"/>
    </source>
</evidence>
<feature type="region of interest" description="Disordered" evidence="2">
    <location>
        <begin position="897"/>
        <end position="918"/>
    </location>
</feature>
<protein>
    <recommendedName>
        <fullName evidence="7">FH2 domain-containing protein</fullName>
    </recommendedName>
</protein>
<dbReference type="SMART" id="SM01140">
    <property type="entry name" value="Drf_GBD"/>
    <property type="match status" value="1"/>
</dbReference>
<dbReference type="SUPFAM" id="SSF101447">
    <property type="entry name" value="Formin homology 2 domain (FH2 domain)"/>
    <property type="match status" value="1"/>
</dbReference>
<evidence type="ECO:0000313" key="6">
    <source>
        <dbReference type="Proteomes" id="UP001209570"/>
    </source>
</evidence>
<dbReference type="Pfam" id="PF06367">
    <property type="entry name" value="Drf_FH3"/>
    <property type="match status" value="1"/>
</dbReference>
<dbReference type="GO" id="GO:0071203">
    <property type="term" value="C:WASH complex"/>
    <property type="evidence" value="ECO:0007669"/>
    <property type="project" value="InterPro"/>
</dbReference>
<evidence type="ECO:0000313" key="5">
    <source>
        <dbReference type="EMBL" id="KAJ0402772.1"/>
    </source>
</evidence>
<feature type="compositionally biased region" description="Basic and acidic residues" evidence="2">
    <location>
        <begin position="1770"/>
        <end position="1787"/>
    </location>
</feature>
<dbReference type="PANTHER" id="PTHR13015">
    <property type="entry name" value="PROTEIN AD-016-RELATED"/>
    <property type="match status" value="1"/>
</dbReference>
<feature type="region of interest" description="Disordered" evidence="2">
    <location>
        <begin position="572"/>
        <end position="613"/>
    </location>
</feature>
<dbReference type="InterPro" id="IPR042201">
    <property type="entry name" value="FH2_Formin_sf"/>
</dbReference>
<dbReference type="GO" id="GO:0031267">
    <property type="term" value="F:small GTPase binding"/>
    <property type="evidence" value="ECO:0007669"/>
    <property type="project" value="InterPro"/>
</dbReference>
<comment type="caution">
    <text evidence="5">The sequence shown here is derived from an EMBL/GenBank/DDBJ whole genome shotgun (WGS) entry which is preliminary data.</text>
</comment>
<feature type="region of interest" description="Disordered" evidence="2">
    <location>
        <begin position="319"/>
        <end position="368"/>
    </location>
</feature>
<sequence length="2495" mass="268560">MGNNASNGGISRYLVGCPQMPSAPPEHEVRRLFEELLRAKNVAAVVLEELLIAETTETQWMYICLNKLLETSEHSSNDWLDAQTCVQEILDLQLQQDHLPDLFRAMRLNLILRHRDWVDKFLAAQGMEALVVLLDPAKRSSASMPGEILSVLFALSHSNRGMLAIVQCPNCCPRLVAALAAAPCNVLRSRILKLLSTLCCHSQAAQRVVVESFSTVLTPSRFDGVARLVAENESDMELLVAVLTFLNTVLSTTINASERIAIREELERERLVSRLEALRVTLDAATDKPSLLVQIQVFFKGLENDRGGLERRRSLQLEVPSLTQDDEPQDVQSTHTAAEIPADRNDPAVLGPPSPPAPSEPTERTPLQTRRSLRLEIAELATDAPGDSPPSPALQEKKPSEDDDSSRSPAPLPRRSSGKLLPSLSIPETPVVPPAPTTQATPSIESILAQLQQSAQALDATTNQRLMTLLSSLAASITATPDVPSASAVVERLEKSLAVAPASPPQTSSSSSSPSTGGIARVRLAIQPPVGECIGTPGKPSQLRPLIVGVPEIAFGSAAAMPAKRAIGAFPHTQLSPTAEEAPKSPTHSHCDEEQSPRRSMADTESCDESWQDVVDTQTRKTSGAKLALAGFFQHLKRGQMLPTTPAPTPMATASVKKDAKRPIFPTFAGTASAAPSPMPPPHGAMASPFALPPLTPLRPSLALPPLTPVRHQLPPMSPMVGSHPGHSFVSDHHAHLDSVREEDSPVVTGTALQTPTALSSSSGSDVSSTPDISKFHKLLAMGAPKAAVRAKMQQAGLDPGLLDQPTVATPTVTTVASALAGTPPQTQPIPSSQPTPQDPPPTTSGTDVSKFRKLLSMGAPLAAVKAKMVQAGLDPELLEQKAAFTDTLLPASVPAQPAAPAATTPEQQPERPETTDEAAKFRKLLAMGAPLEAVKAKMRQAGVDPALLDKPPSSSPSTAPTAPVAGASGSSTGPRKVKDDPEYAKFFKLLSMGAPPPAVKAKMTQAGLNPALLDTPEAELPGTSSTAATGASESTPAAAPVPAPTLVKDDPEYAKFFKLLSMGAPPPAVKAKMTQAGLNPALLDTPDAAMPSKRSDNNASEANSAPLAAVLVKDDPEYAKFFKLQAMGAPAAAVKAKMTQAGLNPDLLDTPDAVLSKASGSSPETAPSPAPTKLAAGSALASLFAKPPSSDNQATVVLVKDNPEYAKFFKLLTMAALTSGIPAPTKRGNLSLAIKPPVFKPTTRPFYWQQLKGDAIKGTIWEEIEQVQKKENNELLVVLQESELNVLETEFPAQTAPMTGPGTGGRPGRSLSMDTVSKELTSPRVVFLIDRSRANNISIIIKQFRMPHAAIREAIMKVDTQVLTLERVQGLLKILPSDEEVAAITGYQGDPLTLNEAERVLKELISVPRLKQRLLCMQAKLQLPVFVRDLQVKVERLKAASTEIGVSAEFKTVLAVVLQVGNKMNQGTARGSAKGFRLGDLPKLAQLKSSDKTTTLLHFVARMLRQKTGNLVRLSESLASLYDVQNIPITELPSDMAKIQEIADLITNELGAQTLKNAIEEKEACDYFVSVMTQFTATATQTVNALRDELDQIFQQLKSTMLRFSFQSSDEDEDPATPAPMGTATSSTAVSPAVLGSACEFFTTIYEFSVALVKADRENEVKRVREETRARQLSQKPKSNLLGPRSMSSRDMLSSVRKPAVPKKDESPTAATESADTSKGPSSAGGPRVSPMLRQRSASLSSIVEGSAMADAIALAVNMSSVKSPAKMQSDERKGTPPKQSSEDTGSKTSPASVRSGIKPPTKIIKDKRADDEATKPKASVLPLPGKIVKSSKAPAVESPETEPEKAFDVASIDEIHTQLTLKHAKSELSKSADDASRGNNDNNNNNAPSEPLEPNGGQYSTQIAVRLLTSQRAASIRYRVIASTAPATAIPSANDLVLARPDNLVATSGDVIVLPPFPCRIYAVTVKNGLQTSSLVVSSEYKIFAAKYMYLVPYFNGEFHGRVVRLQLDVRGKKRPRPARFFEFSDYETTLGMGPYPSQVAVIDMAAVHPSYKGFYGGFTAFGRTAFLNETFLKPAADDPNYWETAWRVQLEARYTPHPKRTAAAPTRFFRDAEYLYLAPFFNGVSFVGQLLRVLAMTFDMPVPVIEQLNLTAVDPDLRGFSASFADDTARFAYLVPRENENGLLGKLVRVALDDFSARGVTVLDLKALNPRYVGFSHGFRYKNFAYLVPFRRPLQGDERTTNLREFPVTASGVVVRVDLTTFNSAESIDLAAINPRLAGFSGAIRVTHYAYFVPYMRVKEPASVEVNPYSGLVARLDLRDFRSVAFLDLAQVDDDLRGFIRGFAYKQYVFLVPHRSQYDAPGRVVQSGKVVRIDTNDFSHTGVAFLDLAAATRSQVPDMPDTALRGFSGGVVSGKYGFFAPYFNGATFSGRVCRVNLDKFDEVQTLDLTQLDGRLRGFAGAILTREEEPLETDLFGEFQIRPGTTTPYDYVY</sequence>
<dbReference type="InterPro" id="IPR016024">
    <property type="entry name" value="ARM-type_fold"/>
</dbReference>
<feature type="compositionally biased region" description="Low complexity" evidence="2">
    <location>
        <begin position="897"/>
        <end position="908"/>
    </location>
</feature>
<dbReference type="PROSITE" id="PS51232">
    <property type="entry name" value="GBD_FH3"/>
    <property type="match status" value="1"/>
</dbReference>
<evidence type="ECO:0008006" key="7">
    <source>
        <dbReference type="Google" id="ProtNLM"/>
    </source>
</evidence>
<feature type="region of interest" description="Disordered" evidence="2">
    <location>
        <begin position="1153"/>
        <end position="1173"/>
    </location>
</feature>
<dbReference type="PROSITE" id="PS51444">
    <property type="entry name" value="FH2"/>
    <property type="match status" value="1"/>
</dbReference>
<accession>A0AAD5MCI2</accession>
<feature type="region of interest" description="Disordered" evidence="2">
    <location>
        <begin position="1608"/>
        <end position="1630"/>
    </location>
</feature>
<gene>
    <name evidence="5" type="ORF">P43SY_009716</name>
</gene>
<dbReference type="Pfam" id="PF10152">
    <property type="entry name" value="CCDC53"/>
    <property type="match status" value="6"/>
</dbReference>
<comment type="similarity">
    <text evidence="1">Belongs to the CCDC53 family.</text>
</comment>
<dbReference type="Pfam" id="PF02181">
    <property type="entry name" value="FH2"/>
    <property type="match status" value="1"/>
</dbReference>
<dbReference type="GO" id="GO:0030041">
    <property type="term" value="P:actin filament polymerization"/>
    <property type="evidence" value="ECO:0007669"/>
    <property type="project" value="TreeGrafter"/>
</dbReference>
<feature type="region of interest" description="Disordered" evidence="2">
    <location>
        <begin position="821"/>
        <end position="849"/>
    </location>
</feature>